<gene>
    <name evidence="1" type="ORF">Nepgr_009013</name>
</gene>
<name>A0AAD3S9L7_NEPGR</name>
<comment type="caution">
    <text evidence="1">The sequence shown here is derived from an EMBL/GenBank/DDBJ whole genome shotgun (WGS) entry which is preliminary data.</text>
</comment>
<protein>
    <submittedName>
        <fullName evidence="1">Uncharacterized protein</fullName>
    </submittedName>
</protein>
<sequence length="88" mass="9662">MVKVCCTSIAPSTGYISSLPNLHSFLFIFQICCRSIIEFERTVKVCRTSIPPSSGYDFLFSKSSLFPVRLPDLQSIDNGIQENGGGVP</sequence>
<dbReference type="Proteomes" id="UP001279734">
    <property type="component" value="Unassembled WGS sequence"/>
</dbReference>
<reference evidence="1" key="1">
    <citation type="submission" date="2023-05" db="EMBL/GenBank/DDBJ databases">
        <title>Nepenthes gracilis genome sequencing.</title>
        <authorList>
            <person name="Fukushima K."/>
        </authorList>
    </citation>
    <scope>NUCLEOTIDE SEQUENCE</scope>
    <source>
        <strain evidence="1">SING2019-196</strain>
    </source>
</reference>
<dbReference type="EMBL" id="BSYO01000007">
    <property type="protein sequence ID" value="GMH07173.1"/>
    <property type="molecule type" value="Genomic_DNA"/>
</dbReference>
<organism evidence="1 2">
    <name type="scientific">Nepenthes gracilis</name>
    <name type="common">Slender pitcher plant</name>
    <dbReference type="NCBI Taxonomy" id="150966"/>
    <lineage>
        <taxon>Eukaryota</taxon>
        <taxon>Viridiplantae</taxon>
        <taxon>Streptophyta</taxon>
        <taxon>Embryophyta</taxon>
        <taxon>Tracheophyta</taxon>
        <taxon>Spermatophyta</taxon>
        <taxon>Magnoliopsida</taxon>
        <taxon>eudicotyledons</taxon>
        <taxon>Gunneridae</taxon>
        <taxon>Pentapetalae</taxon>
        <taxon>Caryophyllales</taxon>
        <taxon>Nepenthaceae</taxon>
        <taxon>Nepenthes</taxon>
    </lineage>
</organism>
<accession>A0AAD3S9L7</accession>
<proteinExistence type="predicted"/>
<evidence type="ECO:0000313" key="1">
    <source>
        <dbReference type="EMBL" id="GMH07173.1"/>
    </source>
</evidence>
<dbReference type="AlphaFoldDB" id="A0AAD3S9L7"/>
<evidence type="ECO:0000313" key="2">
    <source>
        <dbReference type="Proteomes" id="UP001279734"/>
    </source>
</evidence>
<keyword evidence="2" id="KW-1185">Reference proteome</keyword>